<dbReference type="PaxDb" id="3218-PP1S16_54V6.1"/>
<evidence type="ECO:0000313" key="1">
    <source>
        <dbReference type="EMBL" id="PNR28905.1"/>
    </source>
</evidence>
<dbReference type="Proteomes" id="UP000006727">
    <property type="component" value="Chromosome 23"/>
</dbReference>
<evidence type="ECO:0000313" key="2">
    <source>
        <dbReference type="EnsemblPlants" id="Pp3c23_3730V3.1"/>
    </source>
</evidence>
<sequence length="108" mass="11831">MYLNCNSALAFSSNSADASLHCYPSSRSCRGFGIWAEEMLQKVGTINEIGHVIDDIDSRQASEEVLITSQDPLSLLKLQKPKRLSVTISIAYPLHNDNEAASDTITCN</sequence>
<evidence type="ECO:0000313" key="3">
    <source>
        <dbReference type="Proteomes" id="UP000006727"/>
    </source>
</evidence>
<organism evidence="1">
    <name type="scientific">Physcomitrium patens</name>
    <name type="common">Spreading-leaved earth moss</name>
    <name type="synonym">Physcomitrella patens</name>
    <dbReference type="NCBI Taxonomy" id="3218"/>
    <lineage>
        <taxon>Eukaryota</taxon>
        <taxon>Viridiplantae</taxon>
        <taxon>Streptophyta</taxon>
        <taxon>Embryophyta</taxon>
        <taxon>Bryophyta</taxon>
        <taxon>Bryophytina</taxon>
        <taxon>Bryopsida</taxon>
        <taxon>Funariidae</taxon>
        <taxon>Funariales</taxon>
        <taxon>Funariaceae</taxon>
        <taxon>Physcomitrium</taxon>
    </lineage>
</organism>
<accession>A0A2K1IHZ9</accession>
<dbReference type="AlphaFoldDB" id="A0A2K1IHZ9"/>
<protein>
    <submittedName>
        <fullName evidence="1 2">Uncharacterized protein</fullName>
    </submittedName>
</protein>
<dbReference type="EMBL" id="ABEU02000023">
    <property type="protein sequence ID" value="PNR28905.1"/>
    <property type="molecule type" value="Genomic_DNA"/>
</dbReference>
<dbReference type="Gramene" id="Pp3c23_3730V3.1">
    <property type="protein sequence ID" value="Pp3c23_3730V3.1"/>
    <property type="gene ID" value="Pp3c23_3730"/>
</dbReference>
<proteinExistence type="predicted"/>
<name>A0A2K1IHZ9_PHYPA</name>
<reference evidence="2" key="3">
    <citation type="submission" date="2020-12" db="UniProtKB">
        <authorList>
            <consortium name="EnsemblPlants"/>
        </authorList>
    </citation>
    <scope>IDENTIFICATION</scope>
</reference>
<gene>
    <name evidence="1" type="ORF">PHYPA_027597</name>
</gene>
<reference evidence="1 3" key="1">
    <citation type="journal article" date="2008" name="Science">
        <title>The Physcomitrella genome reveals evolutionary insights into the conquest of land by plants.</title>
        <authorList>
            <person name="Rensing S."/>
            <person name="Lang D."/>
            <person name="Zimmer A."/>
            <person name="Terry A."/>
            <person name="Salamov A."/>
            <person name="Shapiro H."/>
            <person name="Nishiyama T."/>
            <person name="Perroud P.-F."/>
            <person name="Lindquist E."/>
            <person name="Kamisugi Y."/>
            <person name="Tanahashi T."/>
            <person name="Sakakibara K."/>
            <person name="Fujita T."/>
            <person name="Oishi K."/>
            <person name="Shin-I T."/>
            <person name="Kuroki Y."/>
            <person name="Toyoda A."/>
            <person name="Suzuki Y."/>
            <person name="Hashimoto A."/>
            <person name="Yamaguchi K."/>
            <person name="Sugano A."/>
            <person name="Kohara Y."/>
            <person name="Fujiyama A."/>
            <person name="Anterola A."/>
            <person name="Aoki S."/>
            <person name="Ashton N."/>
            <person name="Barbazuk W.B."/>
            <person name="Barker E."/>
            <person name="Bennetzen J."/>
            <person name="Bezanilla M."/>
            <person name="Blankenship R."/>
            <person name="Cho S.H."/>
            <person name="Dutcher S."/>
            <person name="Estelle M."/>
            <person name="Fawcett J.A."/>
            <person name="Gundlach H."/>
            <person name="Hanada K."/>
            <person name="Heyl A."/>
            <person name="Hicks K.A."/>
            <person name="Hugh J."/>
            <person name="Lohr M."/>
            <person name="Mayer K."/>
            <person name="Melkozernov A."/>
            <person name="Murata T."/>
            <person name="Nelson D."/>
            <person name="Pils B."/>
            <person name="Prigge M."/>
            <person name="Reiss B."/>
            <person name="Renner T."/>
            <person name="Rombauts S."/>
            <person name="Rushton P."/>
            <person name="Sanderfoot A."/>
            <person name="Schween G."/>
            <person name="Shiu S.-H."/>
            <person name="Stueber K."/>
            <person name="Theodoulou F.L."/>
            <person name="Tu H."/>
            <person name="Van de Peer Y."/>
            <person name="Verrier P.J."/>
            <person name="Waters E."/>
            <person name="Wood A."/>
            <person name="Yang L."/>
            <person name="Cove D."/>
            <person name="Cuming A."/>
            <person name="Hasebe M."/>
            <person name="Lucas S."/>
            <person name="Mishler D.B."/>
            <person name="Reski R."/>
            <person name="Grigoriev I."/>
            <person name="Quatrano R.S."/>
            <person name="Boore J.L."/>
        </authorList>
    </citation>
    <scope>NUCLEOTIDE SEQUENCE [LARGE SCALE GENOMIC DNA]</scope>
    <source>
        <strain evidence="2 3">cv. Gransden 2004</strain>
    </source>
</reference>
<dbReference type="InParanoid" id="A0A2K1IHZ9"/>
<dbReference type="EnsemblPlants" id="Pp3c23_3730V3.1">
    <property type="protein sequence ID" value="Pp3c23_3730V3.1"/>
    <property type="gene ID" value="Pp3c23_3730"/>
</dbReference>
<keyword evidence="3" id="KW-1185">Reference proteome</keyword>
<reference evidence="1 3" key="2">
    <citation type="journal article" date="2018" name="Plant J.">
        <title>The Physcomitrella patens chromosome-scale assembly reveals moss genome structure and evolution.</title>
        <authorList>
            <person name="Lang D."/>
            <person name="Ullrich K.K."/>
            <person name="Murat F."/>
            <person name="Fuchs J."/>
            <person name="Jenkins J."/>
            <person name="Haas F.B."/>
            <person name="Piednoel M."/>
            <person name="Gundlach H."/>
            <person name="Van Bel M."/>
            <person name="Meyberg R."/>
            <person name="Vives C."/>
            <person name="Morata J."/>
            <person name="Symeonidi A."/>
            <person name="Hiss M."/>
            <person name="Muchero W."/>
            <person name="Kamisugi Y."/>
            <person name="Saleh O."/>
            <person name="Blanc G."/>
            <person name="Decker E.L."/>
            <person name="van Gessel N."/>
            <person name="Grimwood J."/>
            <person name="Hayes R.D."/>
            <person name="Graham S.W."/>
            <person name="Gunter L.E."/>
            <person name="McDaniel S.F."/>
            <person name="Hoernstein S.N.W."/>
            <person name="Larsson A."/>
            <person name="Li F.W."/>
            <person name="Perroud P.F."/>
            <person name="Phillips J."/>
            <person name="Ranjan P."/>
            <person name="Rokshar D.S."/>
            <person name="Rothfels C.J."/>
            <person name="Schneider L."/>
            <person name="Shu S."/>
            <person name="Stevenson D.W."/>
            <person name="Thummler F."/>
            <person name="Tillich M."/>
            <person name="Villarreal Aguilar J.C."/>
            <person name="Widiez T."/>
            <person name="Wong G.K."/>
            <person name="Wymore A."/>
            <person name="Zhang Y."/>
            <person name="Zimmer A.D."/>
            <person name="Quatrano R.S."/>
            <person name="Mayer K.F.X."/>
            <person name="Goodstein D."/>
            <person name="Casacuberta J.M."/>
            <person name="Vandepoele K."/>
            <person name="Reski R."/>
            <person name="Cuming A.C."/>
            <person name="Tuskan G.A."/>
            <person name="Maumus F."/>
            <person name="Salse J."/>
            <person name="Schmutz J."/>
            <person name="Rensing S.A."/>
        </authorList>
    </citation>
    <scope>NUCLEOTIDE SEQUENCE [LARGE SCALE GENOMIC DNA]</scope>
    <source>
        <strain evidence="2 3">cv. Gransden 2004</strain>
    </source>
</reference>